<evidence type="ECO:0000256" key="1">
    <source>
        <dbReference type="ARBA" id="ARBA00022438"/>
    </source>
</evidence>
<organism evidence="6 7">
    <name type="scientific">Nannochloropsis salina CCMP1776</name>
    <dbReference type="NCBI Taxonomy" id="1027361"/>
    <lineage>
        <taxon>Eukaryota</taxon>
        <taxon>Sar</taxon>
        <taxon>Stramenopiles</taxon>
        <taxon>Ochrophyta</taxon>
        <taxon>Eustigmatophyceae</taxon>
        <taxon>Eustigmatales</taxon>
        <taxon>Monodopsidaceae</taxon>
        <taxon>Microchloropsis</taxon>
        <taxon>Microchloropsis salina</taxon>
    </lineage>
</organism>
<sequence>VAASQGCSVVKTYCGHGIGELFHTNPNVPHYAKNKAKGVVKPGHIFTIEPMINLGSWQCETWPDDWSAVTVDGSRSAQFEHTMLVTESGVELLTARDNEPVMEWDESLLQR</sequence>
<dbReference type="Pfam" id="PF00557">
    <property type="entry name" value="Peptidase_M24"/>
    <property type="match status" value="1"/>
</dbReference>
<dbReference type="GO" id="GO:0006508">
    <property type="term" value="P:proteolysis"/>
    <property type="evidence" value="ECO:0007669"/>
    <property type="project" value="UniProtKB-KW"/>
</dbReference>
<keyword evidence="7" id="KW-1185">Reference proteome</keyword>
<protein>
    <recommendedName>
        <fullName evidence="5">Peptidase M24 domain-containing protein</fullName>
    </recommendedName>
</protein>
<dbReference type="InterPro" id="IPR002467">
    <property type="entry name" value="Pept_M24A_MAP1"/>
</dbReference>
<reference evidence="6 7" key="1">
    <citation type="submission" date="2019-01" db="EMBL/GenBank/DDBJ databases">
        <title>Nuclear Genome Assembly of the Microalgal Biofuel strain Nannochloropsis salina CCMP1776.</title>
        <authorList>
            <person name="Hovde B."/>
        </authorList>
    </citation>
    <scope>NUCLEOTIDE SEQUENCE [LARGE SCALE GENOMIC DNA]</scope>
    <source>
        <strain evidence="6 7">CCMP1776</strain>
    </source>
</reference>
<evidence type="ECO:0000313" key="6">
    <source>
        <dbReference type="EMBL" id="TFJ82116.1"/>
    </source>
</evidence>
<dbReference type="AlphaFoldDB" id="A0A4D9CTD9"/>
<gene>
    <name evidence="6" type="ORF">NSK_006567</name>
</gene>
<proteinExistence type="predicted"/>
<dbReference type="Proteomes" id="UP000355283">
    <property type="component" value="Unassembled WGS sequence"/>
</dbReference>
<dbReference type="PROSITE" id="PS00680">
    <property type="entry name" value="MAP_1"/>
    <property type="match status" value="1"/>
</dbReference>
<dbReference type="Gene3D" id="3.90.230.10">
    <property type="entry name" value="Creatinase/methionine aminopeptidase superfamily"/>
    <property type="match status" value="1"/>
</dbReference>
<keyword evidence="3" id="KW-0479">Metal-binding</keyword>
<name>A0A4D9CTD9_9STRA</name>
<dbReference type="InterPro" id="IPR036005">
    <property type="entry name" value="Creatinase/aminopeptidase-like"/>
</dbReference>
<evidence type="ECO:0000256" key="2">
    <source>
        <dbReference type="ARBA" id="ARBA00022670"/>
    </source>
</evidence>
<dbReference type="OrthoDB" id="3209743at2759"/>
<dbReference type="GO" id="GO:0046872">
    <property type="term" value="F:metal ion binding"/>
    <property type="evidence" value="ECO:0007669"/>
    <property type="project" value="UniProtKB-KW"/>
</dbReference>
<dbReference type="GO" id="GO:0070006">
    <property type="term" value="F:metalloaminopeptidase activity"/>
    <property type="evidence" value="ECO:0007669"/>
    <property type="project" value="InterPro"/>
</dbReference>
<dbReference type="PANTHER" id="PTHR43330">
    <property type="entry name" value="METHIONINE AMINOPEPTIDASE"/>
    <property type="match status" value="1"/>
</dbReference>
<dbReference type="PANTHER" id="PTHR43330:SF7">
    <property type="entry name" value="METHIONINE AMINOPEPTIDASE 1"/>
    <property type="match status" value="1"/>
</dbReference>
<dbReference type="SUPFAM" id="SSF55920">
    <property type="entry name" value="Creatinase/aminopeptidase"/>
    <property type="match status" value="1"/>
</dbReference>
<evidence type="ECO:0000259" key="5">
    <source>
        <dbReference type="Pfam" id="PF00557"/>
    </source>
</evidence>
<accession>A0A4D9CTD9</accession>
<keyword evidence="4" id="KW-0378">Hydrolase</keyword>
<dbReference type="PRINTS" id="PR00599">
    <property type="entry name" value="MAPEPTIDASE"/>
</dbReference>
<feature type="non-terminal residue" evidence="6">
    <location>
        <position position="1"/>
    </location>
</feature>
<comment type="caution">
    <text evidence="6">The sequence shown here is derived from an EMBL/GenBank/DDBJ whole genome shotgun (WGS) entry which is preliminary data.</text>
</comment>
<keyword evidence="1" id="KW-0031">Aminopeptidase</keyword>
<evidence type="ECO:0000256" key="4">
    <source>
        <dbReference type="ARBA" id="ARBA00022801"/>
    </source>
</evidence>
<dbReference type="InterPro" id="IPR000994">
    <property type="entry name" value="Pept_M24"/>
</dbReference>
<evidence type="ECO:0000256" key="3">
    <source>
        <dbReference type="ARBA" id="ARBA00022723"/>
    </source>
</evidence>
<keyword evidence="2" id="KW-0645">Protease</keyword>
<feature type="domain" description="Peptidase M24" evidence="5">
    <location>
        <begin position="3"/>
        <end position="87"/>
    </location>
</feature>
<dbReference type="InterPro" id="IPR001714">
    <property type="entry name" value="Pept_M24_MAP"/>
</dbReference>
<dbReference type="GO" id="GO:0005829">
    <property type="term" value="C:cytosol"/>
    <property type="evidence" value="ECO:0007669"/>
    <property type="project" value="TreeGrafter"/>
</dbReference>
<evidence type="ECO:0000313" key="7">
    <source>
        <dbReference type="Proteomes" id="UP000355283"/>
    </source>
</evidence>
<dbReference type="EMBL" id="SDOX01000120">
    <property type="protein sequence ID" value="TFJ82116.1"/>
    <property type="molecule type" value="Genomic_DNA"/>
</dbReference>